<proteinExistence type="predicted"/>
<sequence length="296" mass="34003">MTTSLTPPEISTLQALSADIPADVRHRFADIDGLRIHYAEAGSGEPLILLHGWPQHWWEWRHVIGPLAEHYRVICPDIRGLGWSQGHGAGYTFERLARDLLELMDRLDIGRARLVGRDWGLVIGYRACLNWPERFDRFVAVSGVHPWTAQGLRLPVLLRPWHVYLLALHGSSGRLQRWLRTRSLRAWRYEGRFTPEEAEVYLRRMGTPGALAATGAFNRNVMVHEVPHFLRHYRLLRLRVPTLHLNGAQDPLSEGVSHSYADYAEAMRLEIIPGCGHFPPEEQPDLFTDRLLTFLR</sequence>
<dbReference type="Pfam" id="PF00561">
    <property type="entry name" value="Abhydrolase_1"/>
    <property type="match status" value="1"/>
</dbReference>
<organism evidence="3 4">
    <name type="scientific">Nocardia mexicana</name>
    <dbReference type="NCBI Taxonomy" id="279262"/>
    <lineage>
        <taxon>Bacteria</taxon>
        <taxon>Bacillati</taxon>
        <taxon>Actinomycetota</taxon>
        <taxon>Actinomycetes</taxon>
        <taxon>Mycobacteriales</taxon>
        <taxon>Nocardiaceae</taxon>
        <taxon>Nocardia</taxon>
    </lineage>
</organism>
<dbReference type="STRING" id="1210089.GCA_001613165_06529"/>
<dbReference type="InterPro" id="IPR000639">
    <property type="entry name" value="Epox_hydrolase-like"/>
</dbReference>
<evidence type="ECO:0000313" key="4">
    <source>
        <dbReference type="Proteomes" id="UP000255355"/>
    </source>
</evidence>
<dbReference type="PRINTS" id="PR00412">
    <property type="entry name" value="EPOXHYDRLASE"/>
</dbReference>
<evidence type="ECO:0000313" key="3">
    <source>
        <dbReference type="EMBL" id="RDI44702.1"/>
    </source>
</evidence>
<evidence type="ECO:0000259" key="2">
    <source>
        <dbReference type="Pfam" id="PF00561"/>
    </source>
</evidence>
<dbReference type="Gene3D" id="3.40.50.1820">
    <property type="entry name" value="alpha/beta hydrolase"/>
    <property type="match status" value="1"/>
</dbReference>
<feature type="domain" description="AB hydrolase-1" evidence="2">
    <location>
        <begin position="46"/>
        <end position="282"/>
    </location>
</feature>
<accession>A0A370GLR3</accession>
<dbReference type="InterPro" id="IPR029058">
    <property type="entry name" value="AB_hydrolase_fold"/>
</dbReference>
<reference evidence="3 4" key="1">
    <citation type="submission" date="2018-07" db="EMBL/GenBank/DDBJ databases">
        <title>Genomic Encyclopedia of Type Strains, Phase IV (KMG-IV): sequencing the most valuable type-strain genomes for metagenomic binning, comparative biology and taxonomic classification.</title>
        <authorList>
            <person name="Goeker M."/>
        </authorList>
    </citation>
    <scope>NUCLEOTIDE SEQUENCE [LARGE SCALE GENOMIC DNA]</scope>
    <source>
        <strain evidence="3 4">DSM 44952</strain>
    </source>
</reference>
<evidence type="ECO:0000256" key="1">
    <source>
        <dbReference type="ARBA" id="ARBA00022801"/>
    </source>
</evidence>
<protein>
    <submittedName>
        <fullName evidence="3">Pimeloyl-ACP methyl ester carboxylesterase</fullName>
    </submittedName>
</protein>
<dbReference type="Proteomes" id="UP000255355">
    <property type="component" value="Unassembled WGS sequence"/>
</dbReference>
<dbReference type="PANTHER" id="PTHR43329">
    <property type="entry name" value="EPOXIDE HYDROLASE"/>
    <property type="match status" value="1"/>
</dbReference>
<keyword evidence="1" id="KW-0378">Hydrolase</keyword>
<dbReference type="GO" id="GO:0016787">
    <property type="term" value="F:hydrolase activity"/>
    <property type="evidence" value="ECO:0007669"/>
    <property type="project" value="UniProtKB-KW"/>
</dbReference>
<comment type="caution">
    <text evidence="3">The sequence shown here is derived from an EMBL/GenBank/DDBJ whole genome shotgun (WGS) entry which is preliminary data.</text>
</comment>
<gene>
    <name evidence="3" type="ORF">DFR68_11692</name>
</gene>
<dbReference type="EMBL" id="QQAZ01000016">
    <property type="protein sequence ID" value="RDI44702.1"/>
    <property type="molecule type" value="Genomic_DNA"/>
</dbReference>
<keyword evidence="4" id="KW-1185">Reference proteome</keyword>
<name>A0A370GLR3_9NOCA</name>
<dbReference type="AlphaFoldDB" id="A0A370GLR3"/>
<dbReference type="SUPFAM" id="SSF53474">
    <property type="entry name" value="alpha/beta-Hydrolases"/>
    <property type="match status" value="1"/>
</dbReference>
<dbReference type="RefSeq" id="WP_169814356.1">
    <property type="nucleotide sequence ID" value="NZ_QQAZ01000016.1"/>
</dbReference>
<dbReference type="InterPro" id="IPR000073">
    <property type="entry name" value="AB_hydrolase_1"/>
</dbReference>